<keyword evidence="2" id="KW-1185">Reference proteome</keyword>
<evidence type="ECO:0000313" key="1">
    <source>
        <dbReference type="EMBL" id="PST84282.1"/>
    </source>
</evidence>
<evidence type="ECO:0000313" key="2">
    <source>
        <dbReference type="Proteomes" id="UP000240912"/>
    </source>
</evidence>
<organism evidence="1 2">
    <name type="scientific">Pedobacter yulinensis</name>
    <dbReference type="NCBI Taxonomy" id="2126353"/>
    <lineage>
        <taxon>Bacteria</taxon>
        <taxon>Pseudomonadati</taxon>
        <taxon>Bacteroidota</taxon>
        <taxon>Sphingobacteriia</taxon>
        <taxon>Sphingobacteriales</taxon>
        <taxon>Sphingobacteriaceae</taxon>
        <taxon>Pedobacter</taxon>
    </lineage>
</organism>
<accession>A0A2T3HPB3</accession>
<comment type="caution">
    <text evidence="1">The sequence shown here is derived from an EMBL/GenBank/DDBJ whole genome shotgun (WGS) entry which is preliminary data.</text>
</comment>
<proteinExistence type="predicted"/>
<sequence>MVRPIAWHLIMKKFLAGIALLLAACGSGHKHMVIREEFPGKKLRIEYRGDVVFNAAGSAIRSMQPGASVHYELNGASFLAKADREGHILYACNGKQPAAVLRGREKLFMQRAIADMVRLRGSKGVK</sequence>
<gene>
    <name evidence="1" type="ORF">C7T94_06055</name>
</gene>
<evidence type="ECO:0008006" key="3">
    <source>
        <dbReference type="Google" id="ProtNLM"/>
    </source>
</evidence>
<dbReference type="AlphaFoldDB" id="A0A2T3HPB3"/>
<dbReference type="EMBL" id="PYLS01000004">
    <property type="protein sequence ID" value="PST84282.1"/>
    <property type="molecule type" value="Genomic_DNA"/>
</dbReference>
<dbReference type="PROSITE" id="PS51257">
    <property type="entry name" value="PROKAR_LIPOPROTEIN"/>
    <property type="match status" value="1"/>
</dbReference>
<protein>
    <recommendedName>
        <fullName evidence="3">Lipoprotein</fullName>
    </recommendedName>
</protein>
<name>A0A2T3HPB3_9SPHI</name>
<reference evidence="1 2" key="1">
    <citation type="submission" date="2018-03" db="EMBL/GenBank/DDBJ databases">
        <authorList>
            <person name="Keele B.F."/>
        </authorList>
    </citation>
    <scope>NUCLEOTIDE SEQUENCE [LARGE SCALE GENOMIC DNA]</scope>
    <source>
        <strain evidence="1 2">YL28-9</strain>
    </source>
</reference>
<dbReference type="OrthoDB" id="797519at2"/>
<dbReference type="Proteomes" id="UP000240912">
    <property type="component" value="Unassembled WGS sequence"/>
</dbReference>